<sequence length="223" mass="25654">MDNVLLNQSIKTLVAMIEQELRPQVSLKSIRPHDPIEVKHIPAPWQLLGTGNYAAVFTHPDYADLAVKIYAPDRPGFEDEAEVYRRIGIHPAFSQCFYARDNFLVLKCLEGVTLYNCLHQGRRIPKQVILDIDQALDYARSRGLRPHDVHGKNVMIQQGRGLVVDISDFLRAGSGLAWDDLKTFYYWVYRPFLSPLRVRIPLALLDISRGVYRFLRVLLKRKA</sequence>
<protein>
    <submittedName>
        <fullName evidence="1">Serine/threonine protein kinase</fullName>
    </submittedName>
</protein>
<keyword evidence="1" id="KW-0723">Serine/threonine-protein kinase</keyword>
<dbReference type="InterPro" id="IPR052396">
    <property type="entry name" value="Meiotic_Drive_Suppr_Kinase"/>
</dbReference>
<name>A0A6M0RRZ6_9CYAN</name>
<dbReference type="PANTHER" id="PTHR37171:SF1">
    <property type="entry name" value="SERINE_THREONINE-PROTEIN KINASE YRZF-RELATED"/>
    <property type="match status" value="1"/>
</dbReference>
<dbReference type="AlphaFoldDB" id="A0A6M0RRZ6"/>
<dbReference type="InterPro" id="IPR011009">
    <property type="entry name" value="Kinase-like_dom_sf"/>
</dbReference>
<evidence type="ECO:0000313" key="2">
    <source>
        <dbReference type="Proteomes" id="UP000481033"/>
    </source>
</evidence>
<comment type="caution">
    <text evidence="1">The sequence shown here is derived from an EMBL/GenBank/DDBJ whole genome shotgun (WGS) entry which is preliminary data.</text>
</comment>
<reference evidence="1 2" key="1">
    <citation type="journal article" date="2020" name="Microb. Ecol.">
        <title>Ecogenomics of the Marine Benthic Filamentous Cyanobacterium Adonisia.</title>
        <authorList>
            <person name="Walter J.M."/>
            <person name="Coutinho F.H."/>
            <person name="Leomil L."/>
            <person name="Hargreaves P.I."/>
            <person name="Campeao M.E."/>
            <person name="Vieira V.V."/>
            <person name="Silva B.S."/>
            <person name="Fistarol G.O."/>
            <person name="Salomon P.S."/>
            <person name="Sawabe T."/>
            <person name="Mino S."/>
            <person name="Hosokawa M."/>
            <person name="Miyashita H."/>
            <person name="Maruyama F."/>
            <person name="van Verk M.C."/>
            <person name="Dutilh B.E."/>
            <person name="Thompson C.C."/>
            <person name="Thompson F.L."/>
        </authorList>
    </citation>
    <scope>NUCLEOTIDE SEQUENCE [LARGE SCALE GENOMIC DNA]</scope>
    <source>
        <strain evidence="1 2">CCMR0081</strain>
    </source>
</reference>
<proteinExistence type="predicted"/>
<gene>
    <name evidence="1" type="ORF">DXZ20_25905</name>
</gene>
<keyword evidence="1" id="KW-0808">Transferase</keyword>
<accession>A0A6M0RRZ6</accession>
<dbReference type="EMBL" id="QXHD01000004">
    <property type="protein sequence ID" value="NEZ59014.1"/>
    <property type="molecule type" value="Genomic_DNA"/>
</dbReference>
<dbReference type="Gene3D" id="1.10.510.10">
    <property type="entry name" value="Transferase(Phosphotransferase) domain 1"/>
    <property type="match status" value="1"/>
</dbReference>
<keyword evidence="2" id="KW-1185">Reference proteome</keyword>
<dbReference type="GO" id="GO:0004674">
    <property type="term" value="F:protein serine/threonine kinase activity"/>
    <property type="evidence" value="ECO:0007669"/>
    <property type="project" value="UniProtKB-KW"/>
</dbReference>
<evidence type="ECO:0000313" key="1">
    <source>
        <dbReference type="EMBL" id="NEZ59014.1"/>
    </source>
</evidence>
<keyword evidence="1" id="KW-0418">Kinase</keyword>
<dbReference type="SUPFAM" id="SSF56112">
    <property type="entry name" value="Protein kinase-like (PK-like)"/>
    <property type="match status" value="1"/>
</dbReference>
<organism evidence="1 2">
    <name type="scientific">Adonisia turfae CCMR0081</name>
    <dbReference type="NCBI Taxonomy" id="2292702"/>
    <lineage>
        <taxon>Bacteria</taxon>
        <taxon>Bacillati</taxon>
        <taxon>Cyanobacteriota</taxon>
        <taxon>Adonisia</taxon>
        <taxon>Adonisia turfae</taxon>
    </lineage>
</organism>
<dbReference type="PANTHER" id="PTHR37171">
    <property type="entry name" value="SERINE/THREONINE-PROTEIN KINASE YRZF-RELATED"/>
    <property type="match status" value="1"/>
</dbReference>
<dbReference type="Proteomes" id="UP000481033">
    <property type="component" value="Unassembled WGS sequence"/>
</dbReference>